<dbReference type="SUPFAM" id="SSF103481">
    <property type="entry name" value="Multidrug resistance efflux transporter EmrE"/>
    <property type="match status" value="2"/>
</dbReference>
<feature type="transmembrane region" description="Helical" evidence="1">
    <location>
        <begin position="21"/>
        <end position="42"/>
    </location>
</feature>
<accession>A0ABR9CTV8</accession>
<dbReference type="Proteomes" id="UP000632063">
    <property type="component" value="Unassembled WGS sequence"/>
</dbReference>
<name>A0ABR9CTV8_9HYPH</name>
<proteinExistence type="predicted"/>
<gene>
    <name evidence="3" type="ORF">IG616_20050</name>
</gene>
<feature type="transmembrane region" description="Helical" evidence="1">
    <location>
        <begin position="194"/>
        <end position="215"/>
    </location>
</feature>
<feature type="transmembrane region" description="Helical" evidence="1">
    <location>
        <begin position="114"/>
        <end position="133"/>
    </location>
</feature>
<dbReference type="EMBL" id="JACYXI010000016">
    <property type="protein sequence ID" value="MBD8893845.1"/>
    <property type="molecule type" value="Genomic_DNA"/>
</dbReference>
<protein>
    <submittedName>
        <fullName evidence="3">DMT family transporter</fullName>
    </submittedName>
</protein>
<reference evidence="4" key="1">
    <citation type="submission" date="2020-09" db="EMBL/GenBank/DDBJ databases">
        <title>The genome sequence of strain Labrenzia suaedae 4C16A.</title>
        <authorList>
            <person name="Liu Y."/>
        </authorList>
    </citation>
    <scope>NUCLEOTIDE SEQUENCE [LARGE SCALE GENOMIC DNA]</scope>
    <source>
        <strain evidence="4">4C16A</strain>
    </source>
</reference>
<feature type="transmembrane region" description="Helical" evidence="1">
    <location>
        <begin position="85"/>
        <end position="108"/>
    </location>
</feature>
<dbReference type="PANTHER" id="PTHR22911">
    <property type="entry name" value="ACYL-MALONYL CONDENSING ENZYME-RELATED"/>
    <property type="match status" value="1"/>
</dbReference>
<keyword evidence="1" id="KW-0812">Transmembrane</keyword>
<dbReference type="PANTHER" id="PTHR22911:SF103">
    <property type="entry name" value="BLR2811 PROTEIN"/>
    <property type="match status" value="1"/>
</dbReference>
<reference evidence="3 4" key="2">
    <citation type="journal article" date="2021" name="Int. J. Syst. Evol. Microbiol.">
        <title>Roseibium litorale sp. nov., isolated from a tidal flat sediment and proposal for the reclassification of Labrenzia polysiphoniae as Roseibium polysiphoniae comb. nov.</title>
        <authorList>
            <person name="Liu Y."/>
            <person name="Pei T."/>
            <person name="Du J."/>
            <person name="Chao M."/>
            <person name="Deng M.R."/>
            <person name="Zhu H."/>
        </authorList>
    </citation>
    <scope>NUCLEOTIDE SEQUENCE [LARGE SCALE GENOMIC DNA]</scope>
    <source>
        <strain evidence="3 4">4C16A</strain>
    </source>
</reference>
<dbReference type="InterPro" id="IPR000620">
    <property type="entry name" value="EamA_dom"/>
</dbReference>
<feature type="transmembrane region" description="Helical" evidence="1">
    <location>
        <begin position="221"/>
        <end position="241"/>
    </location>
</feature>
<feature type="transmembrane region" description="Helical" evidence="1">
    <location>
        <begin position="278"/>
        <end position="296"/>
    </location>
</feature>
<feature type="transmembrane region" description="Helical" evidence="1">
    <location>
        <begin position="253"/>
        <end position="272"/>
    </location>
</feature>
<dbReference type="RefSeq" id="WP_192150219.1">
    <property type="nucleotide sequence ID" value="NZ_JACYXI010000016.1"/>
</dbReference>
<evidence type="ECO:0000256" key="1">
    <source>
        <dbReference type="SAM" id="Phobius"/>
    </source>
</evidence>
<comment type="caution">
    <text evidence="3">The sequence shown here is derived from an EMBL/GenBank/DDBJ whole genome shotgun (WGS) entry which is preliminary data.</text>
</comment>
<evidence type="ECO:0000313" key="4">
    <source>
        <dbReference type="Proteomes" id="UP000632063"/>
    </source>
</evidence>
<keyword evidence="4" id="KW-1185">Reference proteome</keyword>
<feature type="domain" description="EamA" evidence="2">
    <location>
        <begin position="24"/>
        <end position="154"/>
    </location>
</feature>
<keyword evidence="1" id="KW-1133">Transmembrane helix</keyword>
<keyword evidence="1" id="KW-0472">Membrane</keyword>
<feature type="transmembrane region" description="Helical" evidence="1">
    <location>
        <begin position="164"/>
        <end position="182"/>
    </location>
</feature>
<feature type="domain" description="EamA" evidence="2">
    <location>
        <begin position="164"/>
        <end position="290"/>
    </location>
</feature>
<dbReference type="Pfam" id="PF00892">
    <property type="entry name" value="EamA"/>
    <property type="match status" value="2"/>
</dbReference>
<dbReference type="InterPro" id="IPR037185">
    <property type="entry name" value="EmrE-like"/>
</dbReference>
<feature type="transmembrane region" description="Helical" evidence="1">
    <location>
        <begin position="54"/>
        <end position="73"/>
    </location>
</feature>
<evidence type="ECO:0000259" key="2">
    <source>
        <dbReference type="Pfam" id="PF00892"/>
    </source>
</evidence>
<evidence type="ECO:0000313" key="3">
    <source>
        <dbReference type="EMBL" id="MBD8893845.1"/>
    </source>
</evidence>
<sequence length="303" mass="32576">MTADPKGSPLMGGRAGDPQTPLVAIGLTLLAYLCFSCLDATAKYLVESLPSLQVVWMRFTSHVVLALIVFQVWRRPRLFHTDRPLLQIVRAFCLLGSTIGNFMAVRYLQLAETMSIMFAAPFLVTAIAGPMLGEWAGPRRWAAIVVGFIGVLIVAKPGSGEMHWAVIYSVAAMISYAFYALLTRMLSATDSASSMLLISAVVAMFAMAPAGLSVWTAPPSLVHWLLLICTGVFGGVGHWLFIKASALAPAPVLAPFSYAQIVSMVGLGYLVFGDVPTSSTIAGASIVVCSGLYLLYRERVRRP</sequence>
<organism evidence="3 4">
    <name type="scientific">Roseibium litorale</name>
    <dbReference type="NCBI Taxonomy" id="2803841"/>
    <lineage>
        <taxon>Bacteria</taxon>
        <taxon>Pseudomonadati</taxon>
        <taxon>Pseudomonadota</taxon>
        <taxon>Alphaproteobacteria</taxon>
        <taxon>Hyphomicrobiales</taxon>
        <taxon>Stappiaceae</taxon>
        <taxon>Roseibium</taxon>
    </lineage>
</organism>